<feature type="domain" description="HTH luxR-type" evidence="5">
    <location>
        <begin position="75"/>
        <end position="142"/>
    </location>
</feature>
<feature type="region of interest" description="Disordered" evidence="4">
    <location>
        <begin position="1"/>
        <end position="21"/>
    </location>
</feature>
<evidence type="ECO:0000256" key="1">
    <source>
        <dbReference type="ARBA" id="ARBA00023015"/>
    </source>
</evidence>
<reference evidence="6 7" key="1">
    <citation type="submission" date="2018-05" db="EMBL/GenBank/DDBJ databases">
        <title>Streptomyces venezuelae.</title>
        <authorList>
            <person name="Kim W."/>
            <person name="Lee N."/>
            <person name="Cho B.-K."/>
        </authorList>
    </citation>
    <scope>NUCLEOTIDE SEQUENCE [LARGE SCALE GENOMIC DNA]</scope>
    <source>
        <strain evidence="6 7">ATCC 14584</strain>
    </source>
</reference>
<evidence type="ECO:0000313" key="7">
    <source>
        <dbReference type="Proteomes" id="UP000322927"/>
    </source>
</evidence>
<dbReference type="Pfam" id="PF00196">
    <property type="entry name" value="GerE"/>
    <property type="match status" value="1"/>
</dbReference>
<dbReference type="SUPFAM" id="SSF46894">
    <property type="entry name" value="C-terminal effector domain of the bipartite response regulators"/>
    <property type="match status" value="1"/>
</dbReference>
<dbReference type="AlphaFoldDB" id="A0A5P2CE48"/>
<dbReference type="PRINTS" id="PR00038">
    <property type="entry name" value="HTHLUXR"/>
</dbReference>
<dbReference type="GO" id="GO:0003677">
    <property type="term" value="F:DNA binding"/>
    <property type="evidence" value="ECO:0007669"/>
    <property type="project" value="UniProtKB-KW"/>
</dbReference>
<dbReference type="GO" id="GO:0006355">
    <property type="term" value="P:regulation of DNA-templated transcription"/>
    <property type="evidence" value="ECO:0007669"/>
    <property type="project" value="InterPro"/>
</dbReference>
<sequence length="144" mass="16034">MARTPSSASPHTGWRQGGAQVREHERLPPGALLLTAEGALLTTRSSGDPAWAHTDTPGVVTALRTMASRLWERAEPVTPQDLHPTETERQILAMLMQGLTDRAISRHLETSDRTVRRTVAQLMERLNAQSRFEAGVRAVERHWI</sequence>
<accession>A0A5P2CE48</accession>
<keyword evidence="2" id="KW-0238">DNA-binding</keyword>
<keyword evidence="1" id="KW-0805">Transcription regulation</keyword>
<gene>
    <name evidence="6" type="ORF">DEJ48_14840</name>
</gene>
<dbReference type="OrthoDB" id="4266042at2"/>
<dbReference type="Proteomes" id="UP000322927">
    <property type="component" value="Chromosome"/>
</dbReference>
<evidence type="ECO:0000256" key="3">
    <source>
        <dbReference type="ARBA" id="ARBA00023163"/>
    </source>
</evidence>
<proteinExistence type="predicted"/>
<dbReference type="EMBL" id="CP029192">
    <property type="protein sequence ID" value="QES39029.1"/>
    <property type="molecule type" value="Genomic_DNA"/>
</dbReference>
<evidence type="ECO:0000256" key="4">
    <source>
        <dbReference type="SAM" id="MobiDB-lite"/>
    </source>
</evidence>
<dbReference type="SMART" id="SM00421">
    <property type="entry name" value="HTH_LUXR"/>
    <property type="match status" value="1"/>
</dbReference>
<name>A0A5P2CE48_STRVZ</name>
<protein>
    <recommendedName>
        <fullName evidence="5">HTH luxR-type domain-containing protein</fullName>
    </recommendedName>
</protein>
<dbReference type="Gene3D" id="1.10.10.10">
    <property type="entry name" value="Winged helix-like DNA-binding domain superfamily/Winged helix DNA-binding domain"/>
    <property type="match status" value="1"/>
</dbReference>
<feature type="compositionally biased region" description="Polar residues" evidence="4">
    <location>
        <begin position="1"/>
        <end position="10"/>
    </location>
</feature>
<dbReference type="InterPro" id="IPR000792">
    <property type="entry name" value="Tscrpt_reg_LuxR_C"/>
</dbReference>
<dbReference type="PANTHER" id="PTHR43214">
    <property type="entry name" value="TWO-COMPONENT RESPONSE REGULATOR"/>
    <property type="match status" value="1"/>
</dbReference>
<organism evidence="6 7">
    <name type="scientific">Streptomyces venezuelae</name>
    <dbReference type="NCBI Taxonomy" id="54571"/>
    <lineage>
        <taxon>Bacteria</taxon>
        <taxon>Bacillati</taxon>
        <taxon>Actinomycetota</taxon>
        <taxon>Actinomycetes</taxon>
        <taxon>Kitasatosporales</taxon>
        <taxon>Streptomycetaceae</taxon>
        <taxon>Streptomyces</taxon>
    </lineage>
</organism>
<dbReference type="InterPro" id="IPR016032">
    <property type="entry name" value="Sig_transdc_resp-reg_C-effctor"/>
</dbReference>
<keyword evidence="3" id="KW-0804">Transcription</keyword>
<evidence type="ECO:0000313" key="6">
    <source>
        <dbReference type="EMBL" id="QES39029.1"/>
    </source>
</evidence>
<dbReference type="CDD" id="cd06170">
    <property type="entry name" value="LuxR_C_like"/>
    <property type="match status" value="1"/>
</dbReference>
<dbReference type="PANTHER" id="PTHR43214:SF24">
    <property type="entry name" value="TRANSCRIPTIONAL REGULATORY PROTEIN NARL-RELATED"/>
    <property type="match status" value="1"/>
</dbReference>
<dbReference type="InterPro" id="IPR036388">
    <property type="entry name" value="WH-like_DNA-bd_sf"/>
</dbReference>
<evidence type="ECO:0000256" key="2">
    <source>
        <dbReference type="ARBA" id="ARBA00023125"/>
    </source>
</evidence>
<evidence type="ECO:0000259" key="5">
    <source>
        <dbReference type="PROSITE" id="PS50043"/>
    </source>
</evidence>
<dbReference type="InterPro" id="IPR039420">
    <property type="entry name" value="WalR-like"/>
</dbReference>
<dbReference type="PROSITE" id="PS50043">
    <property type="entry name" value="HTH_LUXR_2"/>
    <property type="match status" value="1"/>
</dbReference>